<organism evidence="1 2">
    <name type="scientific">Rhodoferax ferrireducens</name>
    <dbReference type="NCBI Taxonomy" id="192843"/>
    <lineage>
        <taxon>Bacteria</taxon>
        <taxon>Pseudomonadati</taxon>
        <taxon>Pseudomonadota</taxon>
        <taxon>Betaproteobacteria</taxon>
        <taxon>Burkholderiales</taxon>
        <taxon>Comamonadaceae</taxon>
        <taxon>Rhodoferax</taxon>
    </lineage>
</organism>
<dbReference type="InterPro" id="IPR025906">
    <property type="entry name" value="YjfB_motility"/>
</dbReference>
<sequence>MNIANTPGVQAATQAASSATADSVNILVLKKALDSQAIAAATLLQALPQPSPALATSGSVGTQVNTFA</sequence>
<gene>
    <name evidence="1" type="ORF">BWK72_07730</name>
</gene>
<accession>A0A1W9KXB2</accession>
<evidence type="ECO:0000313" key="1">
    <source>
        <dbReference type="EMBL" id="OQW88826.1"/>
    </source>
</evidence>
<dbReference type="Pfam" id="PF14070">
    <property type="entry name" value="YjfB_motility"/>
    <property type="match status" value="1"/>
</dbReference>
<evidence type="ECO:0008006" key="3">
    <source>
        <dbReference type="Google" id="ProtNLM"/>
    </source>
</evidence>
<reference evidence="1 2" key="1">
    <citation type="submission" date="2017-01" db="EMBL/GenBank/DDBJ databases">
        <title>Novel large sulfur bacteria in the metagenomes of groundwater-fed chemosynthetic microbial mats in the Lake Huron basin.</title>
        <authorList>
            <person name="Sharrar A.M."/>
            <person name="Flood B.E."/>
            <person name="Bailey J.V."/>
            <person name="Jones D.S."/>
            <person name="Biddanda B."/>
            <person name="Ruberg S.A."/>
            <person name="Marcus D.N."/>
            <person name="Dick G.J."/>
        </authorList>
    </citation>
    <scope>NUCLEOTIDE SEQUENCE [LARGE SCALE GENOMIC DNA]</scope>
    <source>
        <strain evidence="1">A7</strain>
    </source>
</reference>
<dbReference type="EMBL" id="MTEI01000003">
    <property type="protein sequence ID" value="OQW88826.1"/>
    <property type="molecule type" value="Genomic_DNA"/>
</dbReference>
<dbReference type="AlphaFoldDB" id="A0A1W9KXB2"/>
<evidence type="ECO:0000313" key="2">
    <source>
        <dbReference type="Proteomes" id="UP000192505"/>
    </source>
</evidence>
<proteinExistence type="predicted"/>
<protein>
    <recommendedName>
        <fullName evidence="3">Motility protein</fullName>
    </recommendedName>
</protein>
<comment type="caution">
    <text evidence="1">The sequence shown here is derived from an EMBL/GenBank/DDBJ whole genome shotgun (WGS) entry which is preliminary data.</text>
</comment>
<name>A0A1W9KXB2_9BURK</name>
<dbReference type="Proteomes" id="UP000192505">
    <property type="component" value="Unassembled WGS sequence"/>
</dbReference>